<evidence type="ECO:0000259" key="6">
    <source>
        <dbReference type="Pfam" id="PF00881"/>
    </source>
</evidence>
<evidence type="ECO:0000313" key="8">
    <source>
        <dbReference type="Proteomes" id="UP000239863"/>
    </source>
</evidence>
<evidence type="ECO:0000256" key="5">
    <source>
        <dbReference type="ARBA" id="ARBA00023002"/>
    </source>
</evidence>
<dbReference type="GO" id="GO:0016491">
    <property type="term" value="F:oxidoreductase activity"/>
    <property type="evidence" value="ECO:0007669"/>
    <property type="project" value="UniProtKB-KW"/>
</dbReference>
<dbReference type="CDD" id="cd02062">
    <property type="entry name" value="Nitro_FMN_reductase"/>
    <property type="match status" value="1"/>
</dbReference>
<evidence type="ECO:0000256" key="2">
    <source>
        <dbReference type="ARBA" id="ARBA00007118"/>
    </source>
</evidence>
<keyword evidence="3" id="KW-0285">Flavoprotein</keyword>
<feature type="domain" description="Nitroreductase" evidence="6">
    <location>
        <begin position="9"/>
        <end position="163"/>
    </location>
</feature>
<evidence type="ECO:0000256" key="3">
    <source>
        <dbReference type="ARBA" id="ARBA00022630"/>
    </source>
</evidence>
<sequence length="184" mass="20676">MENEVLKAIKNRRSTRKYKEKQISEEELQALLDAGIQAPSANNSQSWHFTVIQNRDMINFISDKSKEVMRESDNKSIVNVGKSAGNIFYNAPTLIILSGKKEVQSSLVDCSAAIENMLIAGESIGLGTVWVGFVRSFFTLTEEVKKLKLPDGYEPFYAVSVGYKEDDGVFGPSKRNREVINYIR</sequence>
<dbReference type="RefSeq" id="WP_104410739.1">
    <property type="nucleotide sequence ID" value="NZ_PTIS01000024.1"/>
</dbReference>
<keyword evidence="4" id="KW-0288">FMN</keyword>
<name>A0A2S6FUR4_9CLOT</name>
<dbReference type="PANTHER" id="PTHR43673:SF2">
    <property type="entry name" value="NITROREDUCTASE"/>
    <property type="match status" value="1"/>
</dbReference>
<reference evidence="7 8" key="1">
    <citation type="submission" date="2018-02" db="EMBL/GenBank/DDBJ databases">
        <title>Genomic Encyclopedia of Archaeal and Bacterial Type Strains, Phase II (KMG-II): from individual species to whole genera.</title>
        <authorList>
            <person name="Goeker M."/>
        </authorList>
    </citation>
    <scope>NUCLEOTIDE SEQUENCE [LARGE SCALE GENOMIC DNA]</scope>
    <source>
        <strain evidence="7 8">DSM 15099</strain>
    </source>
</reference>
<evidence type="ECO:0000313" key="7">
    <source>
        <dbReference type="EMBL" id="PPK44137.1"/>
    </source>
</evidence>
<dbReference type="Pfam" id="PF00881">
    <property type="entry name" value="Nitroreductase"/>
    <property type="match status" value="1"/>
</dbReference>
<comment type="similarity">
    <text evidence="2">Belongs to the nitroreductase family.</text>
</comment>
<gene>
    <name evidence="7" type="ORF">BD821_1244</name>
</gene>
<protein>
    <submittedName>
        <fullName evidence="7">Nitroreductase</fullName>
    </submittedName>
</protein>
<evidence type="ECO:0000256" key="4">
    <source>
        <dbReference type="ARBA" id="ARBA00022643"/>
    </source>
</evidence>
<dbReference type="STRING" id="37659.GCA_000703125_00085"/>
<proteinExistence type="inferred from homology"/>
<comment type="caution">
    <text evidence="7">The sequence shown here is derived from an EMBL/GenBank/DDBJ whole genome shotgun (WGS) entry which is preliminary data.</text>
</comment>
<accession>A0A2S6FUR4</accession>
<dbReference type="OrthoDB" id="9783470at2"/>
<dbReference type="EMBL" id="PTIS01000024">
    <property type="protein sequence ID" value="PPK44137.1"/>
    <property type="molecule type" value="Genomic_DNA"/>
</dbReference>
<comment type="cofactor">
    <cofactor evidence="1">
        <name>FMN</name>
        <dbReference type="ChEBI" id="CHEBI:58210"/>
    </cofactor>
</comment>
<dbReference type="InterPro" id="IPR000415">
    <property type="entry name" value="Nitroreductase-like"/>
</dbReference>
<dbReference type="AlphaFoldDB" id="A0A2S6FUR4"/>
<dbReference type="Gene3D" id="3.40.109.10">
    <property type="entry name" value="NADH Oxidase"/>
    <property type="match status" value="1"/>
</dbReference>
<keyword evidence="5" id="KW-0560">Oxidoreductase</keyword>
<dbReference type="InterPro" id="IPR029479">
    <property type="entry name" value="Nitroreductase"/>
</dbReference>
<evidence type="ECO:0000256" key="1">
    <source>
        <dbReference type="ARBA" id="ARBA00001917"/>
    </source>
</evidence>
<dbReference type="SUPFAM" id="SSF55469">
    <property type="entry name" value="FMN-dependent nitroreductase-like"/>
    <property type="match status" value="1"/>
</dbReference>
<dbReference type="PANTHER" id="PTHR43673">
    <property type="entry name" value="NAD(P)H NITROREDUCTASE YDGI-RELATED"/>
    <property type="match status" value="1"/>
</dbReference>
<organism evidence="7 8">
    <name type="scientific">Clostridium algidicarnis DSM 15099</name>
    <dbReference type="NCBI Taxonomy" id="1121295"/>
    <lineage>
        <taxon>Bacteria</taxon>
        <taxon>Bacillati</taxon>
        <taxon>Bacillota</taxon>
        <taxon>Clostridia</taxon>
        <taxon>Eubacteriales</taxon>
        <taxon>Clostridiaceae</taxon>
        <taxon>Clostridium</taxon>
    </lineage>
</organism>
<dbReference type="Proteomes" id="UP000239863">
    <property type="component" value="Unassembled WGS sequence"/>
</dbReference>